<evidence type="ECO:0000313" key="2">
    <source>
        <dbReference type="EMBL" id="KAF7422057.1"/>
    </source>
</evidence>
<dbReference type="Proteomes" id="UP000600918">
    <property type="component" value="Unassembled WGS sequence"/>
</dbReference>
<gene>
    <name evidence="2" type="ORF">H0235_009893</name>
</gene>
<feature type="region of interest" description="Disordered" evidence="1">
    <location>
        <begin position="1"/>
        <end position="32"/>
    </location>
</feature>
<protein>
    <submittedName>
        <fullName evidence="2">Uncharacterized protein</fullName>
    </submittedName>
</protein>
<comment type="caution">
    <text evidence="2">The sequence shown here is derived from an EMBL/GenBank/DDBJ whole genome shotgun (WGS) entry which is preliminary data.</text>
</comment>
<proteinExistence type="predicted"/>
<name>A0A834U8W5_VESPE</name>
<reference evidence="2" key="1">
    <citation type="journal article" date="2020" name="G3 (Bethesda)">
        <title>High-Quality Assemblies for Three Invasive Social Wasps from the &lt;i&gt;Vespula&lt;/i&gt; Genus.</title>
        <authorList>
            <person name="Harrop T.W.R."/>
            <person name="Guhlin J."/>
            <person name="McLaughlin G.M."/>
            <person name="Permina E."/>
            <person name="Stockwell P."/>
            <person name="Gilligan J."/>
            <person name="Le Lec M.F."/>
            <person name="Gruber M.A.M."/>
            <person name="Quinn O."/>
            <person name="Lovegrove M."/>
            <person name="Duncan E.J."/>
            <person name="Remnant E.J."/>
            <person name="Van Eeckhoven J."/>
            <person name="Graham B."/>
            <person name="Knapp R.A."/>
            <person name="Langford K.W."/>
            <person name="Kronenberg Z."/>
            <person name="Press M.O."/>
            <person name="Eacker S.M."/>
            <person name="Wilson-Rankin E.E."/>
            <person name="Purcell J."/>
            <person name="Lester P.J."/>
            <person name="Dearden P.K."/>
        </authorList>
    </citation>
    <scope>NUCLEOTIDE SEQUENCE</scope>
    <source>
        <strain evidence="2">Volc-1</strain>
    </source>
</reference>
<evidence type="ECO:0000256" key="1">
    <source>
        <dbReference type="SAM" id="MobiDB-lite"/>
    </source>
</evidence>
<accession>A0A834U8W5</accession>
<keyword evidence="3" id="KW-1185">Reference proteome</keyword>
<dbReference type="EMBL" id="JACSDY010000008">
    <property type="protein sequence ID" value="KAF7422057.1"/>
    <property type="molecule type" value="Genomic_DNA"/>
</dbReference>
<organism evidence="2 3">
    <name type="scientific">Vespula pensylvanica</name>
    <name type="common">Western yellow jacket</name>
    <name type="synonym">Wasp</name>
    <dbReference type="NCBI Taxonomy" id="30213"/>
    <lineage>
        <taxon>Eukaryota</taxon>
        <taxon>Metazoa</taxon>
        <taxon>Ecdysozoa</taxon>
        <taxon>Arthropoda</taxon>
        <taxon>Hexapoda</taxon>
        <taxon>Insecta</taxon>
        <taxon>Pterygota</taxon>
        <taxon>Neoptera</taxon>
        <taxon>Endopterygota</taxon>
        <taxon>Hymenoptera</taxon>
        <taxon>Apocrita</taxon>
        <taxon>Aculeata</taxon>
        <taxon>Vespoidea</taxon>
        <taxon>Vespidae</taxon>
        <taxon>Vespinae</taxon>
        <taxon>Vespula</taxon>
    </lineage>
</organism>
<sequence length="130" mass="14740">MREKENKESLEKKYANNEERSIGLGKKKGDDEGVRCEALAEAERFSGKGDKSSAMNMSCIYSWSRSVKAESTGRLERKLRISRGRENSEENDTGSHFGRLVNNEEIGGKEKWMSLKTRALSSSGFKKKRE</sequence>
<dbReference type="AlphaFoldDB" id="A0A834U8W5"/>
<feature type="region of interest" description="Disordered" evidence="1">
    <location>
        <begin position="80"/>
        <end position="101"/>
    </location>
</feature>
<evidence type="ECO:0000313" key="3">
    <source>
        <dbReference type="Proteomes" id="UP000600918"/>
    </source>
</evidence>